<gene>
    <name evidence="1" type="ORF">RhiirC2_718528</name>
</gene>
<sequence>MPKSLPNCIIYDKDLYGIKSIYDLQLKSISKNILYLANGNEELNKIFKIQMRKLDGGIGQLCVLQKQRQVRSFQQTGKEVIVNVGAVIQKGNELSLDGFFGFELILKNSDVDKFSFEGKLRSVKSERKVYVIAPIIVIIILPCNIKIELRTDVDIIAWLFSYSKIGSVQRDLDDKQYIYLSFINTLLELKNVKMLVKDDKAGMQRIIQDVKIPAIKKELVSCKETIEEVVIITSILLVNEYALRWNYILIEGSLDHGLKN</sequence>
<reference evidence="1 2" key="1">
    <citation type="submission" date="2016-04" db="EMBL/GenBank/DDBJ databases">
        <title>Genome analyses suggest a sexual origin of heterokaryosis in a supposedly ancient asexual fungus.</title>
        <authorList>
            <person name="Ropars J."/>
            <person name="Sedzielewska K."/>
            <person name="Noel J."/>
            <person name="Charron P."/>
            <person name="Farinelli L."/>
            <person name="Marton T."/>
            <person name="Kruger M."/>
            <person name="Pelin A."/>
            <person name="Brachmann A."/>
            <person name="Corradi N."/>
        </authorList>
    </citation>
    <scope>NUCLEOTIDE SEQUENCE [LARGE SCALE GENOMIC DNA]</scope>
    <source>
        <strain evidence="1 2">C2</strain>
    </source>
</reference>
<protein>
    <submittedName>
        <fullName evidence="1">Uncharacterized protein</fullName>
    </submittedName>
</protein>
<dbReference type="VEuPathDB" id="FungiDB:RhiirFUN_026076"/>
<comment type="caution">
    <text evidence="1">The sequence shown here is derived from an EMBL/GenBank/DDBJ whole genome shotgun (WGS) entry which is preliminary data.</text>
</comment>
<accession>A0A2N1MI08</accession>
<dbReference type="VEuPathDB" id="FungiDB:RhiirA1_475478"/>
<evidence type="ECO:0000313" key="1">
    <source>
        <dbReference type="EMBL" id="PKK61280.1"/>
    </source>
</evidence>
<organism evidence="1 2">
    <name type="scientific">Rhizophagus irregularis</name>
    <dbReference type="NCBI Taxonomy" id="588596"/>
    <lineage>
        <taxon>Eukaryota</taxon>
        <taxon>Fungi</taxon>
        <taxon>Fungi incertae sedis</taxon>
        <taxon>Mucoromycota</taxon>
        <taxon>Glomeromycotina</taxon>
        <taxon>Glomeromycetes</taxon>
        <taxon>Glomerales</taxon>
        <taxon>Glomeraceae</taxon>
        <taxon>Rhizophagus</taxon>
    </lineage>
</organism>
<reference evidence="1 2" key="2">
    <citation type="submission" date="2017-10" db="EMBL/GenBank/DDBJ databases">
        <title>Extensive intraspecific genome diversity in a model arbuscular mycorrhizal fungus.</title>
        <authorList>
            <person name="Chen E.C.H."/>
            <person name="Morin E."/>
            <person name="Baudet D."/>
            <person name="Noel J."/>
            <person name="Ndikumana S."/>
            <person name="Charron P."/>
            <person name="St-Onge C."/>
            <person name="Giorgi J."/>
            <person name="Grigoriev I.V."/>
            <person name="Roux C."/>
            <person name="Martin F.M."/>
            <person name="Corradi N."/>
        </authorList>
    </citation>
    <scope>NUCLEOTIDE SEQUENCE [LARGE SCALE GENOMIC DNA]</scope>
    <source>
        <strain evidence="1 2">C2</strain>
    </source>
</reference>
<dbReference type="AlphaFoldDB" id="A0A2N1MI08"/>
<name>A0A2N1MI08_9GLOM</name>
<proteinExistence type="predicted"/>
<dbReference type="Proteomes" id="UP000233469">
    <property type="component" value="Unassembled WGS sequence"/>
</dbReference>
<evidence type="ECO:0000313" key="2">
    <source>
        <dbReference type="Proteomes" id="UP000233469"/>
    </source>
</evidence>
<dbReference type="EMBL" id="LLXL01002273">
    <property type="protein sequence ID" value="PKK61280.1"/>
    <property type="molecule type" value="Genomic_DNA"/>
</dbReference>